<accession>A0AAX4P6U8</accession>
<feature type="compositionally biased region" description="Acidic residues" evidence="5">
    <location>
        <begin position="18"/>
        <end position="39"/>
    </location>
</feature>
<feature type="domain" description="CCDC113/CCDC96 coiled-coil" evidence="6">
    <location>
        <begin position="401"/>
        <end position="572"/>
    </location>
</feature>
<evidence type="ECO:0000256" key="5">
    <source>
        <dbReference type="SAM" id="MobiDB-lite"/>
    </source>
</evidence>
<gene>
    <name evidence="7" type="ORF">HKI87_04g31980</name>
</gene>
<feature type="region of interest" description="Disordered" evidence="5">
    <location>
        <begin position="1"/>
        <end position="264"/>
    </location>
</feature>
<evidence type="ECO:0000313" key="7">
    <source>
        <dbReference type="EMBL" id="WZN61663.1"/>
    </source>
</evidence>
<feature type="compositionally biased region" description="Acidic residues" evidence="5">
    <location>
        <begin position="203"/>
        <end position="254"/>
    </location>
</feature>
<dbReference type="EMBL" id="CP151504">
    <property type="protein sequence ID" value="WZN61663.1"/>
    <property type="molecule type" value="Genomic_DNA"/>
</dbReference>
<keyword evidence="8" id="KW-1185">Reference proteome</keyword>
<feature type="compositionally biased region" description="Acidic residues" evidence="5">
    <location>
        <begin position="163"/>
        <end position="177"/>
    </location>
</feature>
<evidence type="ECO:0000256" key="1">
    <source>
        <dbReference type="ARBA" id="ARBA00004138"/>
    </source>
</evidence>
<dbReference type="GO" id="GO:0005930">
    <property type="term" value="C:axoneme"/>
    <property type="evidence" value="ECO:0007669"/>
    <property type="project" value="TreeGrafter"/>
</dbReference>
<feature type="compositionally biased region" description="Acidic residues" evidence="5">
    <location>
        <begin position="135"/>
        <end position="153"/>
    </location>
</feature>
<dbReference type="PANTHER" id="PTHR15654">
    <property type="entry name" value="COILED-COIL DOMAIN-CONTAINING PROTEIN 113-RELATED"/>
    <property type="match status" value="1"/>
</dbReference>
<sequence length="580" mass="63540">MADEAKEEIAGEVTESPTEAEVESQEVAEEAAEEKEAEEAQSAAGDEAGMEEGGDESAAAQDEGGKGEGADAPSAAEGGEGDKKADDEGAESAEQSPAAEEAAEDVKAGAEESEPADGEAERETASGEAGPAEGAEAEAEAEEKAEDAAEDAAEVPNEKEEQAAGDEMGETGDETTEEPAASGDGDAKDDVEVAEGAAVGEQGDSDAEEDDQDGAEQGEEGEEGGQEEGGEEAGDGEGETGEGLGDSEEEEDAPLDPVSPGVNERDVIKNLLAEAYEEENELKEVSKDLEQKMLLLERFKTRRGSVIGLTSSIVHDIEARYMSSLLSWSDYMQEEARIAQHYQTALMDLRMRLEDKDKKAIKLEEEYAVFKEEVIKMAEYSRTGKGIPNHVVNEVNLLEDEKEIEKSKVRSRNIHLQHQLKELENGLKRKEELAEGLHLIDFEQLKIENQSLNEKIEERNEELLKLRKKTTTTVQVLTHLKEKLQFVQKKNNILESELGDLDMQLSSKRDKLQREKQSREKARDDIMKLREKSGLVTDPVLLQDVEKQKQKREFLVNKVDELQQKLVKLDTEITFTSTVS</sequence>
<feature type="coiled-coil region" evidence="4">
    <location>
        <begin position="413"/>
        <end position="572"/>
    </location>
</feature>
<keyword evidence="2 4" id="KW-0175">Coiled coil</keyword>
<evidence type="ECO:0000313" key="8">
    <source>
        <dbReference type="Proteomes" id="UP001472866"/>
    </source>
</evidence>
<evidence type="ECO:0000259" key="6">
    <source>
        <dbReference type="Pfam" id="PF13870"/>
    </source>
</evidence>
<protein>
    <submittedName>
        <fullName evidence="7">DUF4201 domain-containing protein</fullName>
    </submittedName>
</protein>
<dbReference type="InterPro" id="IPR025254">
    <property type="entry name" value="CCDC113/CCDC96_CC"/>
</dbReference>
<reference evidence="7 8" key="1">
    <citation type="submission" date="2024-03" db="EMBL/GenBank/DDBJ databases">
        <title>Complete genome sequence of the green alga Chloropicon roscoffensis RCC1871.</title>
        <authorList>
            <person name="Lemieux C."/>
            <person name="Pombert J.-F."/>
            <person name="Otis C."/>
            <person name="Turmel M."/>
        </authorList>
    </citation>
    <scope>NUCLEOTIDE SEQUENCE [LARGE SCALE GENOMIC DNA]</scope>
    <source>
        <strain evidence="7 8">RCC1871</strain>
    </source>
</reference>
<evidence type="ECO:0000256" key="3">
    <source>
        <dbReference type="ARBA" id="ARBA00023273"/>
    </source>
</evidence>
<name>A0AAX4P6U8_9CHLO</name>
<dbReference type="GO" id="GO:0036064">
    <property type="term" value="C:ciliary basal body"/>
    <property type="evidence" value="ECO:0007669"/>
    <property type="project" value="TreeGrafter"/>
</dbReference>
<proteinExistence type="predicted"/>
<keyword evidence="3" id="KW-0966">Cell projection</keyword>
<dbReference type="AlphaFoldDB" id="A0AAX4P6U8"/>
<dbReference type="GO" id="GO:0060271">
    <property type="term" value="P:cilium assembly"/>
    <property type="evidence" value="ECO:0007669"/>
    <property type="project" value="TreeGrafter"/>
</dbReference>
<dbReference type="InterPro" id="IPR051885">
    <property type="entry name" value="CC_CF"/>
</dbReference>
<feature type="coiled-coil region" evidence="4">
    <location>
        <begin position="346"/>
        <end position="373"/>
    </location>
</feature>
<dbReference type="PANTHER" id="PTHR15654:SF1">
    <property type="entry name" value="COILED-COIL DOMAIN-CONTAINING PROTEIN 96"/>
    <property type="match status" value="1"/>
</dbReference>
<organism evidence="7 8">
    <name type="scientific">Chloropicon roscoffensis</name>
    <dbReference type="NCBI Taxonomy" id="1461544"/>
    <lineage>
        <taxon>Eukaryota</taxon>
        <taxon>Viridiplantae</taxon>
        <taxon>Chlorophyta</taxon>
        <taxon>Chloropicophyceae</taxon>
        <taxon>Chloropicales</taxon>
        <taxon>Chloropicaceae</taxon>
        <taxon>Chloropicon</taxon>
    </lineage>
</organism>
<dbReference type="Proteomes" id="UP001472866">
    <property type="component" value="Chromosome 04"/>
</dbReference>
<comment type="subcellular location">
    <subcellularLocation>
        <location evidence="1">Cell projection</location>
        <location evidence="1">Cilium</location>
    </subcellularLocation>
</comment>
<evidence type="ECO:0000256" key="2">
    <source>
        <dbReference type="ARBA" id="ARBA00023054"/>
    </source>
</evidence>
<dbReference type="Pfam" id="PF13870">
    <property type="entry name" value="CCDC113_CCDC96_CC"/>
    <property type="match status" value="1"/>
</dbReference>
<evidence type="ECO:0000256" key="4">
    <source>
        <dbReference type="SAM" id="Coils"/>
    </source>
</evidence>